<organism evidence="2 3">
    <name type="scientific">Knipowitschia caucasica</name>
    <name type="common">Caucasian dwarf goby</name>
    <name type="synonym">Pomatoschistus caucasicus</name>
    <dbReference type="NCBI Taxonomy" id="637954"/>
    <lineage>
        <taxon>Eukaryota</taxon>
        <taxon>Metazoa</taxon>
        <taxon>Chordata</taxon>
        <taxon>Craniata</taxon>
        <taxon>Vertebrata</taxon>
        <taxon>Euteleostomi</taxon>
        <taxon>Actinopterygii</taxon>
        <taxon>Neopterygii</taxon>
        <taxon>Teleostei</taxon>
        <taxon>Neoteleostei</taxon>
        <taxon>Acanthomorphata</taxon>
        <taxon>Gobiaria</taxon>
        <taxon>Gobiiformes</taxon>
        <taxon>Gobioidei</taxon>
        <taxon>Gobiidae</taxon>
        <taxon>Gobiinae</taxon>
        <taxon>Knipowitschia</taxon>
    </lineage>
</organism>
<dbReference type="Proteomes" id="UP001497482">
    <property type="component" value="Chromosome 9"/>
</dbReference>
<protein>
    <submittedName>
        <fullName evidence="2">Uncharacterized protein</fullName>
    </submittedName>
</protein>
<reference evidence="2 3" key="1">
    <citation type="submission" date="2024-04" db="EMBL/GenBank/DDBJ databases">
        <authorList>
            <person name="Waldvogel A.-M."/>
            <person name="Schoenle A."/>
        </authorList>
    </citation>
    <scope>NUCLEOTIDE SEQUENCE [LARGE SCALE GENOMIC DNA]</scope>
</reference>
<gene>
    <name evidence="2" type="ORF">KC01_LOCUS41407</name>
</gene>
<evidence type="ECO:0000313" key="3">
    <source>
        <dbReference type="Proteomes" id="UP001497482"/>
    </source>
</evidence>
<keyword evidence="3" id="KW-1185">Reference proteome</keyword>
<proteinExistence type="predicted"/>
<evidence type="ECO:0000313" key="2">
    <source>
        <dbReference type="EMBL" id="CAL1615457.1"/>
    </source>
</evidence>
<feature type="region of interest" description="Disordered" evidence="1">
    <location>
        <begin position="1"/>
        <end position="21"/>
    </location>
</feature>
<accession>A0AAV2MQG9</accession>
<evidence type="ECO:0000256" key="1">
    <source>
        <dbReference type="SAM" id="MobiDB-lite"/>
    </source>
</evidence>
<dbReference type="AlphaFoldDB" id="A0AAV2MQG9"/>
<name>A0AAV2MQG9_KNICA</name>
<sequence>MPSSSSAELNVGGVKRLTPPTLSSAPICGLQSGATQVRPKVRTSKAITNQSAHGLVLPRANHVASWCLTFDQSRCTSRFPHKVPEESAEISVIDICMDFFSER</sequence>
<dbReference type="EMBL" id="OZ035831">
    <property type="protein sequence ID" value="CAL1615457.1"/>
    <property type="molecule type" value="Genomic_DNA"/>
</dbReference>